<sequence length="120" mass="12905">MTPLNKPKLDVMWFYVGDTCLGGTVANQSGLGRSACFLPPPPGSCWFTGIHRPLVTGGFINLDGLTLLKLVKNLGSEVESNNLSLVGIWKESIRGGILLLSLVVAMDFRDSNSEDCFFAG</sequence>
<protein>
    <submittedName>
        <fullName evidence="1">Uncharacterized protein</fullName>
    </submittedName>
</protein>
<proteinExistence type="predicted"/>
<evidence type="ECO:0000313" key="2">
    <source>
        <dbReference type="Proteomes" id="UP001056120"/>
    </source>
</evidence>
<gene>
    <name evidence="1" type="ORF">L1987_37551</name>
</gene>
<dbReference type="EMBL" id="CM042029">
    <property type="protein sequence ID" value="KAI3794910.1"/>
    <property type="molecule type" value="Genomic_DNA"/>
</dbReference>
<reference evidence="1 2" key="2">
    <citation type="journal article" date="2022" name="Mol. Ecol. Resour.">
        <title>The genomes of chicory, endive, great burdock and yacon provide insights into Asteraceae paleo-polyploidization history and plant inulin production.</title>
        <authorList>
            <person name="Fan W."/>
            <person name="Wang S."/>
            <person name="Wang H."/>
            <person name="Wang A."/>
            <person name="Jiang F."/>
            <person name="Liu H."/>
            <person name="Zhao H."/>
            <person name="Xu D."/>
            <person name="Zhang Y."/>
        </authorList>
    </citation>
    <scope>NUCLEOTIDE SEQUENCE [LARGE SCALE GENOMIC DNA]</scope>
    <source>
        <strain evidence="2">cv. Yunnan</strain>
        <tissue evidence="1">Leaves</tissue>
    </source>
</reference>
<keyword evidence="2" id="KW-1185">Reference proteome</keyword>
<dbReference type="Proteomes" id="UP001056120">
    <property type="component" value="Linkage Group LG12"/>
</dbReference>
<comment type="caution">
    <text evidence="1">The sequence shown here is derived from an EMBL/GenBank/DDBJ whole genome shotgun (WGS) entry which is preliminary data.</text>
</comment>
<name>A0ACB9HGR4_9ASTR</name>
<accession>A0ACB9HGR4</accession>
<evidence type="ECO:0000313" key="1">
    <source>
        <dbReference type="EMBL" id="KAI3794910.1"/>
    </source>
</evidence>
<organism evidence="1 2">
    <name type="scientific">Smallanthus sonchifolius</name>
    <dbReference type="NCBI Taxonomy" id="185202"/>
    <lineage>
        <taxon>Eukaryota</taxon>
        <taxon>Viridiplantae</taxon>
        <taxon>Streptophyta</taxon>
        <taxon>Embryophyta</taxon>
        <taxon>Tracheophyta</taxon>
        <taxon>Spermatophyta</taxon>
        <taxon>Magnoliopsida</taxon>
        <taxon>eudicotyledons</taxon>
        <taxon>Gunneridae</taxon>
        <taxon>Pentapetalae</taxon>
        <taxon>asterids</taxon>
        <taxon>campanulids</taxon>
        <taxon>Asterales</taxon>
        <taxon>Asteraceae</taxon>
        <taxon>Asteroideae</taxon>
        <taxon>Heliantheae alliance</taxon>
        <taxon>Millerieae</taxon>
        <taxon>Smallanthus</taxon>
    </lineage>
</organism>
<reference evidence="2" key="1">
    <citation type="journal article" date="2022" name="Mol. Ecol. Resour.">
        <title>The genomes of chicory, endive, great burdock and yacon provide insights into Asteraceae palaeo-polyploidization history and plant inulin production.</title>
        <authorList>
            <person name="Fan W."/>
            <person name="Wang S."/>
            <person name="Wang H."/>
            <person name="Wang A."/>
            <person name="Jiang F."/>
            <person name="Liu H."/>
            <person name="Zhao H."/>
            <person name="Xu D."/>
            <person name="Zhang Y."/>
        </authorList>
    </citation>
    <scope>NUCLEOTIDE SEQUENCE [LARGE SCALE GENOMIC DNA]</scope>
    <source>
        <strain evidence="2">cv. Yunnan</strain>
    </source>
</reference>